<name>A0A437QGC5_9GAMM</name>
<feature type="transmembrane region" description="Helical" evidence="1">
    <location>
        <begin position="229"/>
        <end position="249"/>
    </location>
</feature>
<dbReference type="OrthoDB" id="5761928at2"/>
<feature type="signal peptide" evidence="2">
    <location>
        <begin position="1"/>
        <end position="21"/>
    </location>
</feature>
<dbReference type="AlphaFoldDB" id="A0A437QGC5"/>
<dbReference type="Proteomes" id="UP000283077">
    <property type="component" value="Unassembled WGS sequence"/>
</dbReference>
<feature type="chain" id="PRO_5019005362" description="PEP-CTERM sorting domain-containing protein" evidence="2">
    <location>
        <begin position="22"/>
        <end position="255"/>
    </location>
</feature>
<protein>
    <recommendedName>
        <fullName evidence="5">PEP-CTERM sorting domain-containing protein</fullName>
    </recommendedName>
</protein>
<evidence type="ECO:0008006" key="5">
    <source>
        <dbReference type="Google" id="ProtNLM"/>
    </source>
</evidence>
<evidence type="ECO:0000313" key="3">
    <source>
        <dbReference type="EMBL" id="RVU33552.1"/>
    </source>
</evidence>
<comment type="caution">
    <text evidence="3">The sequence shown here is derived from an EMBL/GenBank/DDBJ whole genome shotgun (WGS) entry which is preliminary data.</text>
</comment>
<evidence type="ECO:0000256" key="2">
    <source>
        <dbReference type="SAM" id="SignalP"/>
    </source>
</evidence>
<dbReference type="EMBL" id="SACS01000020">
    <property type="protein sequence ID" value="RVU33552.1"/>
    <property type="molecule type" value="Genomic_DNA"/>
</dbReference>
<reference evidence="3 4" key="1">
    <citation type="submission" date="2019-01" db="EMBL/GenBank/DDBJ databases">
        <authorList>
            <person name="Chen W.-M."/>
        </authorList>
    </citation>
    <scope>NUCLEOTIDE SEQUENCE [LARGE SCALE GENOMIC DNA]</scope>
    <source>
        <strain evidence="3 4">KYPC3</strain>
    </source>
</reference>
<evidence type="ECO:0000256" key="1">
    <source>
        <dbReference type="SAM" id="Phobius"/>
    </source>
</evidence>
<keyword evidence="1" id="KW-1133">Transmembrane helix</keyword>
<keyword evidence="1" id="KW-0812">Transmembrane</keyword>
<gene>
    <name evidence="3" type="ORF">EOE67_16175</name>
</gene>
<keyword evidence="1" id="KW-0472">Membrane</keyword>
<accession>A0A437QGC5</accession>
<proteinExistence type="predicted"/>
<sequence>MNRMFYLLLVSILFFSFCADAALIRGGGKGTESSSEAQNFYRIADTYIDALGVKPGFSATDRETLVNGNISLFAVPTDCYVDVTIMPPDFENDPCYYQFYQNELLQFEGYMAMYFENAPLMDLVWTLSGGGYSQSFSGTNEERKAFLDTTMPILAAGEYQISLMVTFYAGTGYKFYTDPTVHSDNLNCGELTPGDQSSFSCSYNWGAAESLSFSSNLEKVVILAGDKPLGIPLPATAALLMLGGGLLRWRIRKQQ</sequence>
<keyword evidence="4" id="KW-1185">Reference proteome</keyword>
<organism evidence="3 4">
    <name type="scientific">Rheinheimera riviphila</name>
    <dbReference type="NCBI Taxonomy" id="1834037"/>
    <lineage>
        <taxon>Bacteria</taxon>
        <taxon>Pseudomonadati</taxon>
        <taxon>Pseudomonadota</taxon>
        <taxon>Gammaproteobacteria</taxon>
        <taxon>Chromatiales</taxon>
        <taxon>Chromatiaceae</taxon>
        <taxon>Rheinheimera</taxon>
    </lineage>
</organism>
<keyword evidence="2" id="KW-0732">Signal</keyword>
<evidence type="ECO:0000313" key="4">
    <source>
        <dbReference type="Proteomes" id="UP000283077"/>
    </source>
</evidence>
<dbReference type="RefSeq" id="WP_127700380.1">
    <property type="nucleotide sequence ID" value="NZ_SACS01000020.1"/>
</dbReference>